<dbReference type="Proteomes" id="UP000431451">
    <property type="component" value="Unassembled WGS sequence"/>
</dbReference>
<evidence type="ECO:0000313" key="2">
    <source>
        <dbReference type="Proteomes" id="UP000431451"/>
    </source>
</evidence>
<sequence length="85" mass="9407">MLNASLKSEGTLVNTLPPVIKLRPTIITAIEAIVMKNCFLFLNINFPKIITARIILTNTPIKPPRDVLPNNNQSAAKNPIQFTIL</sequence>
<proteinExistence type="predicted"/>
<accession>A0A653AVY1</accession>
<reference evidence="1 2" key="1">
    <citation type="submission" date="2018-06" db="EMBL/GenBank/DDBJ databases">
        <authorList>
            <consortium name="IHU Genomes"/>
        </authorList>
    </citation>
    <scope>NUCLEOTIDE SEQUENCE [LARGE SCALE GENOMIC DNA]</scope>
    <source>
        <strain evidence="1 2">NEC25</strain>
    </source>
</reference>
<gene>
    <name evidence="1" type="ORF">CNEONATNEC25_03590</name>
</gene>
<evidence type="ECO:0000313" key="1">
    <source>
        <dbReference type="EMBL" id="VCT85987.1"/>
    </source>
</evidence>
<name>A0A653AVY1_9CLOT</name>
<organism evidence="1 2">
    <name type="scientific">Clostridium neonatale</name>
    <dbReference type="NCBI Taxonomy" id="137838"/>
    <lineage>
        <taxon>Bacteria</taxon>
        <taxon>Bacillati</taxon>
        <taxon>Bacillota</taxon>
        <taxon>Clostridia</taxon>
        <taxon>Eubacteriales</taxon>
        <taxon>Clostridiaceae</taxon>
        <taxon>Clostridium</taxon>
    </lineage>
</organism>
<dbReference type="EMBL" id="UWJD01000003">
    <property type="protein sequence ID" value="VCT85987.1"/>
    <property type="molecule type" value="Genomic_DNA"/>
</dbReference>
<dbReference type="AlphaFoldDB" id="A0A653AVY1"/>
<protein>
    <submittedName>
        <fullName evidence="1">Uncharacterized protein</fullName>
    </submittedName>
</protein>